<dbReference type="EMBL" id="RQZD01000190">
    <property type="protein sequence ID" value="RRD31259.1"/>
    <property type="molecule type" value="Genomic_DNA"/>
</dbReference>
<feature type="non-terminal residue" evidence="1">
    <location>
        <position position="1"/>
    </location>
</feature>
<organism evidence="1">
    <name type="scientific">Fusobacterium nucleatum</name>
    <dbReference type="NCBI Taxonomy" id="851"/>
    <lineage>
        <taxon>Bacteria</taxon>
        <taxon>Fusobacteriati</taxon>
        <taxon>Fusobacteriota</taxon>
        <taxon>Fusobacteriia</taxon>
        <taxon>Fusobacteriales</taxon>
        <taxon>Fusobacteriaceae</taxon>
        <taxon>Fusobacterium</taxon>
    </lineage>
</organism>
<protein>
    <submittedName>
        <fullName evidence="1">Uncharacterized protein</fullName>
    </submittedName>
</protein>
<comment type="caution">
    <text evidence="1">The sequence shown here is derived from an EMBL/GenBank/DDBJ whole genome shotgun (WGS) entry which is preliminary data.</text>
</comment>
<evidence type="ECO:0000313" key="1">
    <source>
        <dbReference type="EMBL" id="RRD31259.1"/>
    </source>
</evidence>
<reference evidence="1" key="1">
    <citation type="submission" date="2018-11" db="EMBL/GenBank/DDBJ databases">
        <title>Genomes From Bacteria Associated with the Canine Oral Cavity: a Test Case for Automated Genome-Based Taxonomic Assignment.</title>
        <authorList>
            <person name="Coil D.A."/>
            <person name="Jospin G."/>
            <person name="Darling A.E."/>
            <person name="Wallis C."/>
            <person name="Davis I.J."/>
            <person name="Harris S."/>
            <person name="Eisen J.A."/>
            <person name="Holcombe L.J."/>
            <person name="O'Flynn C."/>
        </authorList>
    </citation>
    <scope>NUCLEOTIDE SEQUENCE [LARGE SCALE GENOMIC DNA]</scope>
    <source>
        <strain evidence="1">OH5060</strain>
    </source>
</reference>
<feature type="non-terminal residue" evidence="1">
    <location>
        <position position="97"/>
    </location>
</feature>
<dbReference type="AlphaFoldDB" id="A0A3P1VAT0"/>
<proteinExistence type="predicted"/>
<name>A0A3P1VAT0_FUSNU</name>
<gene>
    <name evidence="1" type="ORF">EII28_12650</name>
</gene>
<accession>A0A3P1VAT0</accession>
<sequence>EINLKNSNIELRGSSTLMELDWSIAPGSRPIKTSGTDVKVFSNDVVAINVSNLGTRTLSSLSALKSSLGVKITAGGPTFNKYKELAIENGEINFDVA</sequence>